<evidence type="ECO:0000313" key="1">
    <source>
        <dbReference type="EMBL" id="SNR89100.1"/>
    </source>
</evidence>
<dbReference type="RefSeq" id="WP_089371890.1">
    <property type="nucleotide sequence ID" value="NZ_BMEP01000007.1"/>
</dbReference>
<dbReference type="AlphaFoldDB" id="A0A239A0N9"/>
<protein>
    <submittedName>
        <fullName evidence="1">Uncharacterized protein</fullName>
    </submittedName>
</protein>
<dbReference type="Proteomes" id="UP000198379">
    <property type="component" value="Unassembled WGS sequence"/>
</dbReference>
<keyword evidence="2" id="KW-1185">Reference proteome</keyword>
<gene>
    <name evidence="1" type="ORF">SAMN06265376_10466</name>
</gene>
<evidence type="ECO:0000313" key="2">
    <source>
        <dbReference type="Proteomes" id="UP000198379"/>
    </source>
</evidence>
<name>A0A239A0N9_9FLAO</name>
<accession>A0A239A0N9</accession>
<reference evidence="1 2" key="1">
    <citation type="submission" date="2017-06" db="EMBL/GenBank/DDBJ databases">
        <authorList>
            <person name="Kim H.J."/>
            <person name="Triplett B.A."/>
        </authorList>
    </citation>
    <scope>NUCLEOTIDE SEQUENCE [LARGE SCALE GENOMIC DNA]</scope>
    <source>
        <strain evidence="1 2">DSM 25597</strain>
    </source>
</reference>
<proteinExistence type="predicted"/>
<sequence length="74" mass="8104">MKKSKKVLSLNKLTISRLNDSVAIIGGTGGIVTRHTKNPDICPTGTATCPETFYFTCKSCFNDCDNQIMTEQNC</sequence>
<dbReference type="EMBL" id="FZNY01000004">
    <property type="protein sequence ID" value="SNR89100.1"/>
    <property type="molecule type" value="Genomic_DNA"/>
</dbReference>
<organism evidence="1 2">
    <name type="scientific">Dokdonia pacifica</name>
    <dbReference type="NCBI Taxonomy" id="1627892"/>
    <lineage>
        <taxon>Bacteria</taxon>
        <taxon>Pseudomonadati</taxon>
        <taxon>Bacteroidota</taxon>
        <taxon>Flavobacteriia</taxon>
        <taxon>Flavobacteriales</taxon>
        <taxon>Flavobacteriaceae</taxon>
        <taxon>Dokdonia</taxon>
    </lineage>
</organism>